<sequence length="99" mass="11383">MATRWTKTLNLKDNLKDILKIAEALANETRLEILQALKDHREINHTELAKLIDKSPATVSSHMKYLVRAGILEDVKLKGLRGRIKKVPRFLINEIMIIL</sequence>
<dbReference type="GO" id="GO:0003677">
    <property type="term" value="F:DNA binding"/>
    <property type="evidence" value="ECO:0007669"/>
    <property type="project" value="UniProtKB-KW"/>
</dbReference>
<dbReference type="InterPro" id="IPR036390">
    <property type="entry name" value="WH_DNA-bd_sf"/>
</dbReference>
<dbReference type="GO" id="GO:0003700">
    <property type="term" value="F:DNA-binding transcription factor activity"/>
    <property type="evidence" value="ECO:0007669"/>
    <property type="project" value="InterPro"/>
</dbReference>
<comment type="caution">
    <text evidence="5">The sequence shown here is derived from an EMBL/GenBank/DDBJ whole genome shotgun (WGS) entry which is preliminary data.</text>
</comment>
<keyword evidence="1" id="KW-0805">Transcription regulation</keyword>
<evidence type="ECO:0000313" key="5">
    <source>
        <dbReference type="EMBL" id="KKN22681.1"/>
    </source>
</evidence>
<dbReference type="InterPro" id="IPR001845">
    <property type="entry name" value="HTH_ArsR_DNA-bd_dom"/>
</dbReference>
<evidence type="ECO:0000256" key="2">
    <source>
        <dbReference type="ARBA" id="ARBA00023125"/>
    </source>
</evidence>
<dbReference type="InterPro" id="IPR051081">
    <property type="entry name" value="HTH_MetalResp_TranReg"/>
</dbReference>
<name>A0A0F9RC05_9ZZZZ</name>
<evidence type="ECO:0000256" key="3">
    <source>
        <dbReference type="ARBA" id="ARBA00023163"/>
    </source>
</evidence>
<gene>
    <name evidence="5" type="ORF">LCGC14_0912640</name>
</gene>
<evidence type="ECO:0000259" key="4">
    <source>
        <dbReference type="PROSITE" id="PS50987"/>
    </source>
</evidence>
<organism evidence="5">
    <name type="scientific">marine sediment metagenome</name>
    <dbReference type="NCBI Taxonomy" id="412755"/>
    <lineage>
        <taxon>unclassified sequences</taxon>
        <taxon>metagenomes</taxon>
        <taxon>ecological metagenomes</taxon>
    </lineage>
</organism>
<keyword evidence="2" id="KW-0238">DNA-binding</keyword>
<dbReference type="PANTHER" id="PTHR33154:SF33">
    <property type="entry name" value="TRANSCRIPTIONAL REPRESSOR SDPR"/>
    <property type="match status" value="1"/>
</dbReference>
<dbReference type="SUPFAM" id="SSF46785">
    <property type="entry name" value="Winged helix' DNA-binding domain"/>
    <property type="match status" value="1"/>
</dbReference>
<dbReference type="CDD" id="cd00090">
    <property type="entry name" value="HTH_ARSR"/>
    <property type="match status" value="1"/>
</dbReference>
<dbReference type="InterPro" id="IPR011991">
    <property type="entry name" value="ArsR-like_HTH"/>
</dbReference>
<dbReference type="SMART" id="SM00418">
    <property type="entry name" value="HTH_ARSR"/>
    <property type="match status" value="1"/>
</dbReference>
<dbReference type="PROSITE" id="PS50987">
    <property type="entry name" value="HTH_ARSR_2"/>
    <property type="match status" value="1"/>
</dbReference>
<keyword evidence="3" id="KW-0804">Transcription</keyword>
<dbReference type="PRINTS" id="PR00778">
    <property type="entry name" value="HTHARSR"/>
</dbReference>
<dbReference type="Gene3D" id="1.10.10.10">
    <property type="entry name" value="Winged helix-like DNA-binding domain superfamily/Winged helix DNA-binding domain"/>
    <property type="match status" value="1"/>
</dbReference>
<accession>A0A0F9RC05</accession>
<evidence type="ECO:0000256" key="1">
    <source>
        <dbReference type="ARBA" id="ARBA00023015"/>
    </source>
</evidence>
<dbReference type="InterPro" id="IPR036388">
    <property type="entry name" value="WH-like_DNA-bd_sf"/>
</dbReference>
<dbReference type="EMBL" id="LAZR01003038">
    <property type="protein sequence ID" value="KKN22681.1"/>
    <property type="molecule type" value="Genomic_DNA"/>
</dbReference>
<protein>
    <recommendedName>
        <fullName evidence="4">HTH arsR-type domain-containing protein</fullName>
    </recommendedName>
</protein>
<proteinExistence type="predicted"/>
<dbReference type="AlphaFoldDB" id="A0A0F9RC05"/>
<feature type="domain" description="HTH arsR-type" evidence="4">
    <location>
        <begin position="11"/>
        <end position="99"/>
    </location>
</feature>
<reference evidence="5" key="1">
    <citation type="journal article" date="2015" name="Nature">
        <title>Complex archaea that bridge the gap between prokaryotes and eukaryotes.</title>
        <authorList>
            <person name="Spang A."/>
            <person name="Saw J.H."/>
            <person name="Jorgensen S.L."/>
            <person name="Zaremba-Niedzwiedzka K."/>
            <person name="Martijn J."/>
            <person name="Lind A.E."/>
            <person name="van Eijk R."/>
            <person name="Schleper C."/>
            <person name="Guy L."/>
            <person name="Ettema T.J."/>
        </authorList>
    </citation>
    <scope>NUCLEOTIDE SEQUENCE</scope>
</reference>
<dbReference type="Pfam" id="PF12840">
    <property type="entry name" value="HTH_20"/>
    <property type="match status" value="1"/>
</dbReference>
<dbReference type="PANTHER" id="PTHR33154">
    <property type="entry name" value="TRANSCRIPTIONAL REGULATOR, ARSR FAMILY"/>
    <property type="match status" value="1"/>
</dbReference>